<evidence type="ECO:0000313" key="4">
    <source>
        <dbReference type="EMBL" id="SCZ88278.1"/>
    </source>
</evidence>
<feature type="region of interest" description="Disordered" evidence="3">
    <location>
        <begin position="120"/>
        <end position="143"/>
    </location>
</feature>
<comment type="similarity">
    <text evidence="1 2">Belongs to the BolA/IbaG family.</text>
</comment>
<dbReference type="InterPro" id="IPR002634">
    <property type="entry name" value="BolA"/>
</dbReference>
<dbReference type="Pfam" id="PF01722">
    <property type="entry name" value="BolA"/>
    <property type="match status" value="1"/>
</dbReference>
<sequence>MGTNDDELGPAWPERKRGPPRYGHKRRTSVPRSGSQRTRSERSFATEGKSVISNQIRLWSGIEKERLAIRFHFRVGPRVIVHHTTTLQRPHTTMSRLATTISQSFRRGLLARSTPATRFVSPATRPYSTSSESTETSEGERALKSKLQQALQGSTVQVQDVSGKSAGTGWSCSGGCGTFYAISIQHASFKGLSTIKQHRIVNDLLADEVKGMHGLQVGLFNRAVPEETDRLCAASA</sequence>
<dbReference type="EMBL" id="FMWP01000012">
    <property type="protein sequence ID" value="SCZ88278.1"/>
    <property type="molecule type" value="Genomic_DNA"/>
</dbReference>
<feature type="region of interest" description="Disordered" evidence="3">
    <location>
        <begin position="1"/>
        <end position="46"/>
    </location>
</feature>
<dbReference type="Proteomes" id="UP000249723">
    <property type="component" value="Unassembled WGS sequence"/>
</dbReference>
<dbReference type="PANTHER" id="PTHR46188:SF1">
    <property type="entry name" value="BOLA-LIKE PROTEIN 3"/>
    <property type="match status" value="1"/>
</dbReference>
<protein>
    <submittedName>
        <fullName evidence="4">BZ3500_MvSof-1268-A1-R1_Chr2-1g04304 protein</fullName>
    </submittedName>
</protein>
<dbReference type="OrthoDB" id="203381at2759"/>
<evidence type="ECO:0000256" key="3">
    <source>
        <dbReference type="SAM" id="MobiDB-lite"/>
    </source>
</evidence>
<evidence type="ECO:0000256" key="2">
    <source>
        <dbReference type="RuleBase" id="RU003860"/>
    </source>
</evidence>
<dbReference type="GO" id="GO:0005759">
    <property type="term" value="C:mitochondrial matrix"/>
    <property type="evidence" value="ECO:0007669"/>
    <property type="project" value="TreeGrafter"/>
</dbReference>
<accession>A0A2X0KAC0</accession>
<name>A0A2X0KAC0_9BASI</name>
<dbReference type="InterPro" id="IPR036065">
    <property type="entry name" value="BolA-like_sf"/>
</dbReference>
<keyword evidence="5" id="KW-1185">Reference proteome</keyword>
<feature type="compositionally biased region" description="Basic residues" evidence="3">
    <location>
        <begin position="18"/>
        <end position="29"/>
    </location>
</feature>
<dbReference type="AlphaFoldDB" id="A0A2X0KAC0"/>
<dbReference type="PANTHER" id="PTHR46188">
    <property type="entry name" value="BOLA-LIKE PROTEIN 3"/>
    <property type="match status" value="1"/>
</dbReference>
<proteinExistence type="inferred from homology"/>
<evidence type="ECO:0000256" key="1">
    <source>
        <dbReference type="ARBA" id="ARBA00005578"/>
    </source>
</evidence>
<dbReference type="STRING" id="289078.A0A2X0KAC0"/>
<evidence type="ECO:0000313" key="5">
    <source>
        <dbReference type="Proteomes" id="UP000249723"/>
    </source>
</evidence>
<dbReference type="Gene3D" id="3.10.20.90">
    <property type="entry name" value="Phosphatidylinositol 3-kinase Catalytic Subunit, Chain A, domain 1"/>
    <property type="match status" value="1"/>
</dbReference>
<dbReference type="SUPFAM" id="SSF82657">
    <property type="entry name" value="BolA-like"/>
    <property type="match status" value="1"/>
</dbReference>
<reference evidence="5" key="1">
    <citation type="submission" date="2016-10" db="EMBL/GenBank/DDBJ databases">
        <authorList>
            <person name="Jeantristanb JTB J.-T."/>
            <person name="Ricardo R."/>
        </authorList>
    </citation>
    <scope>NUCLEOTIDE SEQUENCE [LARGE SCALE GENOMIC DNA]</scope>
</reference>
<dbReference type="InterPro" id="IPR052275">
    <property type="entry name" value="Mt_Fe-S_assembly_factor"/>
</dbReference>
<organism evidence="4 5">
    <name type="scientific">Microbotryum saponariae</name>
    <dbReference type="NCBI Taxonomy" id="289078"/>
    <lineage>
        <taxon>Eukaryota</taxon>
        <taxon>Fungi</taxon>
        <taxon>Dikarya</taxon>
        <taxon>Basidiomycota</taxon>
        <taxon>Pucciniomycotina</taxon>
        <taxon>Microbotryomycetes</taxon>
        <taxon>Microbotryales</taxon>
        <taxon>Microbotryaceae</taxon>
        <taxon>Microbotryum</taxon>
    </lineage>
</organism>
<gene>
    <name evidence="4" type="ORF">BZ3500_MVSOF-1268-A1-R1_CHR2-1G04304</name>
</gene>